<organism evidence="1 2">
    <name type="scientific">Cognatiyoonia koreensis</name>
    <dbReference type="NCBI Taxonomy" id="364200"/>
    <lineage>
        <taxon>Bacteria</taxon>
        <taxon>Pseudomonadati</taxon>
        <taxon>Pseudomonadota</taxon>
        <taxon>Alphaproteobacteria</taxon>
        <taxon>Rhodobacterales</taxon>
        <taxon>Paracoccaceae</taxon>
        <taxon>Cognatiyoonia</taxon>
    </lineage>
</organism>
<name>A0A1I0RTA2_9RHOB</name>
<dbReference type="OrthoDB" id="7060708at2"/>
<dbReference type="STRING" id="364200.SAMN04488515_3219"/>
<proteinExistence type="predicted"/>
<dbReference type="SUPFAM" id="SSF48452">
    <property type="entry name" value="TPR-like"/>
    <property type="match status" value="1"/>
</dbReference>
<evidence type="ECO:0008006" key="3">
    <source>
        <dbReference type="Google" id="ProtNLM"/>
    </source>
</evidence>
<dbReference type="Gene3D" id="1.25.40.10">
    <property type="entry name" value="Tetratricopeptide repeat domain"/>
    <property type="match status" value="1"/>
</dbReference>
<gene>
    <name evidence="1" type="ORF">SAMN04488515_3219</name>
</gene>
<dbReference type="Proteomes" id="UP000199167">
    <property type="component" value="Unassembled WGS sequence"/>
</dbReference>
<dbReference type="AlphaFoldDB" id="A0A1I0RTA2"/>
<dbReference type="EMBL" id="FOIZ01000002">
    <property type="protein sequence ID" value="SEW44614.1"/>
    <property type="molecule type" value="Genomic_DNA"/>
</dbReference>
<accession>A0A1I0RTA2</accession>
<protein>
    <recommendedName>
        <fullName evidence="3">Tetratricopeptide repeat-containing protein</fullName>
    </recommendedName>
</protein>
<evidence type="ECO:0000313" key="2">
    <source>
        <dbReference type="Proteomes" id="UP000199167"/>
    </source>
</evidence>
<sequence>MLDKQDLEESDSAQNVGAVTYTGDLKGRIIAHRNDRMGARLIAMINAMRIADTLDLPFLVGWTTHGRTSEEIRRPSDIFSRDFIAQHFFGGDDLNRIWPSLTNLDKIEETSPQSIRSAASKGASFLSEVVLGSLVLPWENADEVEAILPTYFKKIPFSPVVAQVMQEIDDRFAGLSLRAYHIRRGDIISDPITSEKLWPNKYIPREFYEVHIRQFLDGGGDRCIIFSDTPEEIARLKEIDSRILAFDDVVPNDGLTAGQRDFLELFSMSKCPQIFGPPESAFSQTAATIGGGKVFAVQTSLSNAEHAKAMNLMSSRLAQPERYFLGDGDVGQNFPFLIEHYENNGQPKEARDIIQQLVEDGFSRSYAYPQLCRLSWACDDLAAVHDILETARKRPIMTDAAMATLYAFSALSYMQRGDKTKALRSIQSAYWFGPLDKIVGGILNMMLSVGWLGDQTIYPFDAGLVRNKGRLFPQNNPELDIFNTIALPGGYKGKPQYYPWDLAVRDWRFIHGKKLNRAFWQKGKLQNELSRLVRSSSKIAGSPQLSSAMSIYLRYLEEFEAAYKESTRAEAQDRFNPLYAKRSADILLESGDLGEGISALSRAADMSDDNPYYLAHLGFWYGKARMPDMAYDTFMRLADVNHTSIEVTLMTSEFLRRRLDTRDQALVLLNEVEAKAHGSQRVLISKARLLLLMGRTEKAAAIYRTIAAQHTAHENVFVQMYRLLAKDGHESLARSILQDSQFTPDDIQERFKETLSDPDKLAA</sequence>
<reference evidence="1 2" key="1">
    <citation type="submission" date="2016-10" db="EMBL/GenBank/DDBJ databases">
        <authorList>
            <person name="de Groot N.N."/>
        </authorList>
    </citation>
    <scope>NUCLEOTIDE SEQUENCE [LARGE SCALE GENOMIC DNA]</scope>
    <source>
        <strain evidence="1 2">DSM 17925</strain>
    </source>
</reference>
<keyword evidence="2" id="KW-1185">Reference proteome</keyword>
<evidence type="ECO:0000313" key="1">
    <source>
        <dbReference type="EMBL" id="SEW44614.1"/>
    </source>
</evidence>
<dbReference type="InterPro" id="IPR011990">
    <property type="entry name" value="TPR-like_helical_dom_sf"/>
</dbReference>
<dbReference type="RefSeq" id="WP_089996879.1">
    <property type="nucleotide sequence ID" value="NZ_FOIZ01000002.1"/>
</dbReference>